<protein>
    <submittedName>
        <fullName evidence="2">Uncharacterized protein</fullName>
    </submittedName>
</protein>
<name>A0A388M406_CHABU</name>
<keyword evidence="3" id="KW-1185">Reference proteome</keyword>
<sequence length="341" mass="37722">MRALCKLLDPIMDMLQMVDSDTRQIGKILRRYDEMIVRCLSACAVFDKDEQDALLEVFDKRRTMFKLPAHVAAMMLDPEFRKHTMPDDEEMQYGLKVALVQFGYPKGLDQHNEVLTAIDKFHAREPSFDDVAMDRVARSYTHPACFWKSKEKSGSSTEGLYEQGVRIVARPSAPSMGTRSIGTVDGARHTAMTEYEDRHGSALPTKNSDVHATRAAKASLFRARKKASTRKASRSSPHMRSHIGRSGVVYLEDGEIAPDDDALDVGGRAATTADNFAREGAGDTVAGQNRRGSVLIVHGDSTDVAPGETTDTDDARDSDYVPKLRTADGDDGGARRVRRRT</sequence>
<feature type="region of interest" description="Disordered" evidence="1">
    <location>
        <begin position="298"/>
        <end position="341"/>
    </location>
</feature>
<organism evidence="2 3">
    <name type="scientific">Chara braunii</name>
    <name type="common">Braun's stonewort</name>
    <dbReference type="NCBI Taxonomy" id="69332"/>
    <lineage>
        <taxon>Eukaryota</taxon>
        <taxon>Viridiplantae</taxon>
        <taxon>Streptophyta</taxon>
        <taxon>Charophyceae</taxon>
        <taxon>Charales</taxon>
        <taxon>Characeae</taxon>
        <taxon>Chara</taxon>
    </lineage>
</organism>
<dbReference type="AlphaFoldDB" id="A0A388M406"/>
<accession>A0A388M406</accession>
<evidence type="ECO:0000313" key="3">
    <source>
        <dbReference type="Proteomes" id="UP000265515"/>
    </source>
</evidence>
<comment type="caution">
    <text evidence="2">The sequence shown here is derived from an EMBL/GenBank/DDBJ whole genome shotgun (WGS) entry which is preliminary data.</text>
</comment>
<gene>
    <name evidence="2" type="ORF">CBR_g49030</name>
</gene>
<dbReference type="Proteomes" id="UP000265515">
    <property type="component" value="Unassembled WGS sequence"/>
</dbReference>
<reference evidence="2 3" key="1">
    <citation type="journal article" date="2018" name="Cell">
        <title>The Chara Genome: Secondary Complexity and Implications for Plant Terrestrialization.</title>
        <authorList>
            <person name="Nishiyama T."/>
            <person name="Sakayama H."/>
            <person name="Vries J.D."/>
            <person name="Buschmann H."/>
            <person name="Saint-Marcoux D."/>
            <person name="Ullrich K.K."/>
            <person name="Haas F.B."/>
            <person name="Vanderstraeten L."/>
            <person name="Becker D."/>
            <person name="Lang D."/>
            <person name="Vosolsobe S."/>
            <person name="Rombauts S."/>
            <person name="Wilhelmsson P.K.I."/>
            <person name="Janitza P."/>
            <person name="Kern R."/>
            <person name="Heyl A."/>
            <person name="Rumpler F."/>
            <person name="Villalobos L.I.A.C."/>
            <person name="Clay J.M."/>
            <person name="Skokan R."/>
            <person name="Toyoda A."/>
            <person name="Suzuki Y."/>
            <person name="Kagoshima H."/>
            <person name="Schijlen E."/>
            <person name="Tajeshwar N."/>
            <person name="Catarino B."/>
            <person name="Hetherington A.J."/>
            <person name="Saltykova A."/>
            <person name="Bonnot C."/>
            <person name="Breuninger H."/>
            <person name="Symeonidi A."/>
            <person name="Radhakrishnan G.V."/>
            <person name="Van Nieuwerburgh F."/>
            <person name="Deforce D."/>
            <person name="Chang C."/>
            <person name="Karol K.G."/>
            <person name="Hedrich R."/>
            <person name="Ulvskov P."/>
            <person name="Glockner G."/>
            <person name="Delwiche C.F."/>
            <person name="Petrasek J."/>
            <person name="Van de Peer Y."/>
            <person name="Friml J."/>
            <person name="Beilby M."/>
            <person name="Dolan L."/>
            <person name="Kohara Y."/>
            <person name="Sugano S."/>
            <person name="Fujiyama A."/>
            <person name="Delaux P.-M."/>
            <person name="Quint M."/>
            <person name="TheiBen G."/>
            <person name="Hagemann M."/>
            <person name="Harholt J."/>
            <person name="Dunand C."/>
            <person name="Zachgo S."/>
            <person name="Langdale J."/>
            <person name="Maumus F."/>
            <person name="Straeten D.V.D."/>
            <person name="Gould S.B."/>
            <person name="Rensing S.A."/>
        </authorList>
    </citation>
    <scope>NUCLEOTIDE SEQUENCE [LARGE SCALE GENOMIC DNA]</scope>
    <source>
        <strain evidence="2 3">S276</strain>
    </source>
</reference>
<dbReference type="Gramene" id="GBG89320">
    <property type="protein sequence ID" value="GBG89320"/>
    <property type="gene ID" value="CBR_g49030"/>
</dbReference>
<feature type="region of interest" description="Disordered" evidence="1">
    <location>
        <begin position="222"/>
        <end position="241"/>
    </location>
</feature>
<evidence type="ECO:0000256" key="1">
    <source>
        <dbReference type="SAM" id="MobiDB-lite"/>
    </source>
</evidence>
<dbReference type="EMBL" id="BFEA01000730">
    <property type="protein sequence ID" value="GBG89320.1"/>
    <property type="molecule type" value="Genomic_DNA"/>
</dbReference>
<proteinExistence type="predicted"/>
<evidence type="ECO:0000313" key="2">
    <source>
        <dbReference type="EMBL" id="GBG89320.1"/>
    </source>
</evidence>
<feature type="compositionally biased region" description="Basic and acidic residues" evidence="1">
    <location>
        <begin position="313"/>
        <end position="334"/>
    </location>
</feature>